<evidence type="ECO:0000313" key="8">
    <source>
        <dbReference type="EMBL" id="MFC1458581.1"/>
    </source>
</evidence>
<evidence type="ECO:0000313" key="9">
    <source>
        <dbReference type="Proteomes" id="UP001593940"/>
    </source>
</evidence>
<dbReference type="EMBL" id="JBHOMY010000057">
    <property type="protein sequence ID" value="MFC1458581.1"/>
    <property type="molecule type" value="Genomic_DNA"/>
</dbReference>
<dbReference type="PANTHER" id="PTHR21248:SF12">
    <property type="entry name" value="CARDIOLIPIN SYNTHASE C"/>
    <property type="match status" value="1"/>
</dbReference>
<keyword evidence="9" id="KW-1185">Reference proteome</keyword>
<evidence type="ECO:0000256" key="1">
    <source>
        <dbReference type="ARBA" id="ARBA00003145"/>
    </source>
</evidence>
<reference evidence="8 9" key="1">
    <citation type="submission" date="2024-09" db="EMBL/GenBank/DDBJ databases">
        <title>Nodulacao em especies de Leguminosae Basais da Amazonia e Caracterizacao dos Rizobios e Bacterias Associadas aos Nodulos.</title>
        <authorList>
            <person name="Jambeiro I.C.A."/>
            <person name="Lopes I.S."/>
            <person name="Aguiar E.R.G.R."/>
            <person name="Santos A.F.J."/>
            <person name="Dos Santos J.M.F."/>
            <person name="Gross E."/>
        </authorList>
    </citation>
    <scope>NUCLEOTIDE SEQUENCE [LARGE SCALE GENOMIC DNA]</scope>
    <source>
        <strain evidence="8 9">BRUESC1165</strain>
    </source>
</reference>
<evidence type="ECO:0000256" key="3">
    <source>
        <dbReference type="ARBA" id="ARBA00018392"/>
    </source>
</evidence>
<keyword evidence="6" id="KW-0812">Transmembrane</keyword>
<dbReference type="Proteomes" id="UP001593940">
    <property type="component" value="Unassembled WGS sequence"/>
</dbReference>
<evidence type="ECO:0000256" key="2">
    <source>
        <dbReference type="ARBA" id="ARBA00004613"/>
    </source>
</evidence>
<dbReference type="PROSITE" id="PS50035">
    <property type="entry name" value="PLD"/>
    <property type="match status" value="2"/>
</dbReference>
<comment type="function">
    <text evidence="1">Could be a virulence factor.</text>
</comment>
<dbReference type="InterPro" id="IPR001736">
    <property type="entry name" value="PLipase_D/transphosphatidylase"/>
</dbReference>
<dbReference type="Pfam" id="PF13091">
    <property type="entry name" value="PLDc_2"/>
    <property type="match status" value="2"/>
</dbReference>
<dbReference type="InterPro" id="IPR025202">
    <property type="entry name" value="PLD-like_dom"/>
</dbReference>
<dbReference type="SMART" id="SM00155">
    <property type="entry name" value="PLDc"/>
    <property type="match status" value="2"/>
</dbReference>
<evidence type="ECO:0000256" key="5">
    <source>
        <dbReference type="ARBA" id="ARBA00029594"/>
    </source>
</evidence>
<organism evidence="8 9">
    <name type="scientific">Microvirga arabica</name>
    <dbReference type="NCBI Taxonomy" id="1128671"/>
    <lineage>
        <taxon>Bacteria</taxon>
        <taxon>Pseudomonadati</taxon>
        <taxon>Pseudomonadota</taxon>
        <taxon>Alphaproteobacteria</taxon>
        <taxon>Hyphomicrobiales</taxon>
        <taxon>Methylobacteriaceae</taxon>
        <taxon>Microvirga</taxon>
    </lineage>
</organism>
<name>A0ABV6YBR5_9HYPH</name>
<dbReference type="SUPFAM" id="SSF56024">
    <property type="entry name" value="Phospholipase D/nuclease"/>
    <property type="match status" value="2"/>
</dbReference>
<protein>
    <recommendedName>
        <fullName evidence="3">Phospholipase D</fullName>
    </recommendedName>
    <alternativeName>
        <fullName evidence="5">Choline phosphatase</fullName>
    </alternativeName>
</protein>
<keyword evidence="6" id="KW-0472">Membrane</keyword>
<evidence type="ECO:0000259" key="7">
    <source>
        <dbReference type="PROSITE" id="PS50035"/>
    </source>
</evidence>
<dbReference type="PANTHER" id="PTHR21248">
    <property type="entry name" value="CARDIOLIPIN SYNTHASE"/>
    <property type="match status" value="1"/>
</dbReference>
<keyword evidence="6" id="KW-1133">Transmembrane helix</keyword>
<dbReference type="Gene3D" id="3.30.870.10">
    <property type="entry name" value="Endonuclease Chain A"/>
    <property type="match status" value="2"/>
</dbReference>
<feature type="domain" description="PLD phosphodiesterase" evidence="7">
    <location>
        <begin position="176"/>
        <end position="203"/>
    </location>
</feature>
<dbReference type="CDD" id="cd09111">
    <property type="entry name" value="PLDc_ymdC_like_1"/>
    <property type="match status" value="1"/>
</dbReference>
<dbReference type="RefSeq" id="WP_377030497.1">
    <property type="nucleotide sequence ID" value="NZ_JBHOMY010000057.1"/>
</dbReference>
<evidence type="ECO:0000256" key="4">
    <source>
        <dbReference type="ARBA" id="ARBA00022525"/>
    </source>
</evidence>
<comment type="caution">
    <text evidence="8">The sequence shown here is derived from an EMBL/GenBank/DDBJ whole genome shotgun (WGS) entry which is preliminary data.</text>
</comment>
<evidence type="ECO:0000256" key="6">
    <source>
        <dbReference type="SAM" id="Phobius"/>
    </source>
</evidence>
<accession>A0ABV6YBR5</accession>
<keyword evidence="4" id="KW-0964">Secreted</keyword>
<gene>
    <name evidence="8" type="ORF">ACETIH_18115</name>
</gene>
<comment type="subcellular location">
    <subcellularLocation>
        <location evidence="2">Secreted</location>
    </subcellularLocation>
</comment>
<sequence>MLQLTGRWIIRLLAGILVIGSLVGAAERRFRRVRRQLLNRGDEFRPERPVRPSPLAVAAQGVSDAREGQSGHRLLADGPLALAARLALARAAANTLDLQYYAWHDDLAGRLLARAVLHAAERGVRVRILLDDLHARSTKRLVRLLAAHPQITLRVYNPSVTRRAYFLNWLFSFRRLNRRMHNKALVADGAAAIIGGRNIGDVYFGLAANMNFRDLDVLTVGPAARAVEALFEGFWNSELAMPSAAFGVKEQAKEAEVNAIVARLDHSIREDLRRLSGKGEPQRDAGEMLGEHRTSLDALLSELIWAPATVLNDAPGKAADADRLQQRLWDALSDIRNSLDIETGYFIPDEEDLARFQRLTARGVAVRIVTNSLGTNDVLPAQIGYARHRRSLLSAGVELHELQPDAKVRRALSLLGSSGSAGLHAKVMLADEHLAVIGSYNLDARSADHNTELVLLIEGEAFARELAATMRRVRSPSQSYRIELRQGRLVWIDDGEVLTREPGATLPARLLAGCMRILPVEWLL</sequence>
<dbReference type="CDD" id="cd09113">
    <property type="entry name" value="PLDc_ymdC_like_2"/>
    <property type="match status" value="1"/>
</dbReference>
<feature type="domain" description="PLD phosphodiesterase" evidence="7">
    <location>
        <begin position="419"/>
        <end position="446"/>
    </location>
</feature>
<proteinExistence type="predicted"/>
<feature type="transmembrane region" description="Helical" evidence="6">
    <location>
        <begin position="6"/>
        <end position="26"/>
    </location>
</feature>